<dbReference type="EMBL" id="PKUS01000002">
    <property type="protein sequence ID" value="PLW70137.1"/>
    <property type="molecule type" value="Genomic_DNA"/>
</dbReference>
<sequence>MRFTPTSLEELNLLLQFPVATASTGIKVHSTTRPEVIAACQNLFDKGLIDQPDGGYLTDAGIEALDHAQSLCGLLAEKK</sequence>
<comment type="caution">
    <text evidence="1">The sequence shown here is derived from an EMBL/GenBank/DDBJ whole genome shotgun (WGS) entry which is preliminary data.</text>
</comment>
<evidence type="ECO:0000313" key="2">
    <source>
        <dbReference type="Proteomes" id="UP000235005"/>
    </source>
</evidence>
<dbReference type="Pfam" id="PF18918">
    <property type="entry name" value="DUF5669"/>
    <property type="match status" value="1"/>
</dbReference>
<name>A0A2N5X6M9_9GAMM</name>
<accession>A0A2N5X6M9</accession>
<dbReference type="Proteomes" id="UP000235005">
    <property type="component" value="Unassembled WGS sequence"/>
</dbReference>
<dbReference type="InterPro" id="IPR013468">
    <property type="entry name" value="CHP02647"/>
</dbReference>
<proteinExistence type="predicted"/>
<evidence type="ECO:0000313" key="1">
    <source>
        <dbReference type="EMBL" id="PLW70137.1"/>
    </source>
</evidence>
<keyword evidence="2" id="KW-1185">Reference proteome</keyword>
<dbReference type="OrthoDB" id="5600572at2"/>
<dbReference type="AlphaFoldDB" id="A0A2N5X6M9"/>
<dbReference type="NCBIfam" id="TIGR02647">
    <property type="entry name" value="DNA"/>
    <property type="match status" value="1"/>
</dbReference>
<gene>
    <name evidence="1" type="ORF">C0039_02705</name>
</gene>
<reference evidence="1 2" key="1">
    <citation type="submission" date="2018-01" db="EMBL/GenBank/DDBJ databases">
        <title>The draft genome sequence of Halioglobus lutimaris HF004.</title>
        <authorList>
            <person name="Du Z.-J."/>
            <person name="Shi M.-J."/>
        </authorList>
    </citation>
    <scope>NUCLEOTIDE SEQUENCE [LARGE SCALE GENOMIC DNA]</scope>
    <source>
        <strain evidence="1 2">HF004</strain>
    </source>
</reference>
<organism evidence="1 2">
    <name type="scientific">Pseudohalioglobus lutimaris</name>
    <dbReference type="NCBI Taxonomy" id="1737061"/>
    <lineage>
        <taxon>Bacteria</taxon>
        <taxon>Pseudomonadati</taxon>
        <taxon>Pseudomonadota</taxon>
        <taxon>Gammaproteobacteria</taxon>
        <taxon>Cellvibrionales</taxon>
        <taxon>Halieaceae</taxon>
        <taxon>Pseudohalioglobus</taxon>
    </lineage>
</organism>
<dbReference type="RefSeq" id="WP_076000641.1">
    <property type="nucleotide sequence ID" value="NZ_PKUS01000002.1"/>
</dbReference>
<protein>
    <submittedName>
        <fullName evidence="1">TIGR02647 family protein</fullName>
    </submittedName>
</protein>